<feature type="domain" description="Zn(2)-C6 fungal-type" evidence="5">
    <location>
        <begin position="14"/>
        <end position="44"/>
    </location>
</feature>
<gene>
    <name evidence="6" type="ORF">H109_07806</name>
</gene>
<dbReference type="PANTHER" id="PTHR47657:SF7">
    <property type="entry name" value="STEROL REGULATORY ELEMENT-BINDING PROTEIN ECM22"/>
    <property type="match status" value="1"/>
</dbReference>
<dbReference type="GO" id="GO:0003677">
    <property type="term" value="F:DNA binding"/>
    <property type="evidence" value="ECO:0007669"/>
    <property type="project" value="UniProtKB-KW"/>
</dbReference>
<keyword evidence="7" id="KW-1185">Reference proteome</keyword>
<reference evidence="6 7" key="1">
    <citation type="submission" date="2014-02" db="EMBL/GenBank/DDBJ databases">
        <title>The Genome Sequence of Trichophyton interdigitale MR816.</title>
        <authorList>
            <consortium name="The Broad Institute Genomics Platform"/>
            <person name="Cuomo C.A."/>
            <person name="White T.C."/>
            <person name="Graser Y."/>
            <person name="Martinez-Rossi N."/>
            <person name="Heitman J."/>
            <person name="Young S.K."/>
            <person name="Zeng Q."/>
            <person name="Gargeya S."/>
            <person name="Abouelleil A."/>
            <person name="Alvarado L."/>
            <person name="Chapman S.B."/>
            <person name="Gainer-Dewar J."/>
            <person name="Goldberg J."/>
            <person name="Griggs A."/>
            <person name="Gujja S."/>
            <person name="Hansen M."/>
            <person name="Howarth C."/>
            <person name="Imamovic A."/>
            <person name="Larimer J."/>
            <person name="Martinez D."/>
            <person name="Murphy C."/>
            <person name="Pearson M.D."/>
            <person name="Persinoti G."/>
            <person name="Poon T."/>
            <person name="Priest M."/>
            <person name="Roberts A.D."/>
            <person name="Saif S."/>
            <person name="Shea T.D."/>
            <person name="Sykes S.N."/>
            <person name="Wortman J."/>
            <person name="Nusbaum C."/>
            <person name="Birren B."/>
        </authorList>
    </citation>
    <scope>NUCLEOTIDE SEQUENCE [LARGE SCALE GENOMIC DNA]</scope>
    <source>
        <strain evidence="6 7">MR816</strain>
    </source>
</reference>
<dbReference type="PANTHER" id="PTHR47657">
    <property type="entry name" value="STEROL REGULATORY ELEMENT-BINDING PROTEIN ECM22"/>
    <property type="match status" value="1"/>
</dbReference>
<dbReference type="OMA" id="PFVMHNI"/>
<name>A0A059IXB2_TRIIM</name>
<keyword evidence="4" id="KW-0539">Nucleus</keyword>
<dbReference type="InterPro" id="IPR052400">
    <property type="entry name" value="Zn2-C6_fungal_TF"/>
</dbReference>
<dbReference type="CDD" id="cd00067">
    <property type="entry name" value="GAL4"/>
    <property type="match status" value="1"/>
</dbReference>
<evidence type="ECO:0000313" key="7">
    <source>
        <dbReference type="Proteomes" id="UP000024533"/>
    </source>
</evidence>
<evidence type="ECO:0000256" key="1">
    <source>
        <dbReference type="ARBA" id="ARBA00023015"/>
    </source>
</evidence>
<evidence type="ECO:0000256" key="3">
    <source>
        <dbReference type="ARBA" id="ARBA00023163"/>
    </source>
</evidence>
<dbReference type="GO" id="GO:0000981">
    <property type="term" value="F:DNA-binding transcription factor activity, RNA polymerase II-specific"/>
    <property type="evidence" value="ECO:0007669"/>
    <property type="project" value="InterPro"/>
</dbReference>
<evidence type="ECO:0000313" key="6">
    <source>
        <dbReference type="EMBL" id="KDB20235.1"/>
    </source>
</evidence>
<dbReference type="PROSITE" id="PS50048">
    <property type="entry name" value="ZN2_CY6_FUNGAL_2"/>
    <property type="match status" value="1"/>
</dbReference>
<dbReference type="Proteomes" id="UP000024533">
    <property type="component" value="Unassembled WGS sequence"/>
</dbReference>
<dbReference type="SMART" id="SM00066">
    <property type="entry name" value="GAL4"/>
    <property type="match status" value="1"/>
</dbReference>
<accession>A0A059IXB2</accession>
<keyword evidence="2" id="KW-0238">DNA-binding</keyword>
<evidence type="ECO:0000256" key="2">
    <source>
        <dbReference type="ARBA" id="ARBA00023125"/>
    </source>
</evidence>
<organism evidence="6 7">
    <name type="scientific">Trichophyton interdigitale (strain MR816)</name>
    <dbReference type="NCBI Taxonomy" id="1215338"/>
    <lineage>
        <taxon>Eukaryota</taxon>
        <taxon>Fungi</taxon>
        <taxon>Dikarya</taxon>
        <taxon>Ascomycota</taxon>
        <taxon>Pezizomycotina</taxon>
        <taxon>Eurotiomycetes</taxon>
        <taxon>Eurotiomycetidae</taxon>
        <taxon>Onygenales</taxon>
        <taxon>Arthrodermataceae</taxon>
        <taxon>Trichophyton</taxon>
    </lineage>
</organism>
<dbReference type="SUPFAM" id="SSF57701">
    <property type="entry name" value="Zn2/Cys6 DNA-binding domain"/>
    <property type="match status" value="1"/>
</dbReference>
<sequence>MSGLRRFHVKSRHGCGQCKTRRVKCDEQPPRCAGCVRRNLQCDYQEMLMQPDRALQRVPPHASSTSSSSTTSLVFDFHPLTRLVGCTDNTRQTSLVPAYSLNLYVDLTEQDSLLLHHYSSITCHTLFHPLDQARAYIWQSLVPQLAHLYPFVMHNILSLAAMHLASLLPHPHLLLHKYTLLAARHQSHVIKAAQARVASQQVTSQNCSAVVICSSLLLLYELTILHPSYFVSGRVVSTTTTTTTAASSSSSWVDEIVQKMLVMRHLVGLWNISMALFSQGPARCLLSTGTLDVTSPLAVEVRSSLDRVLLATTTTLHVPDAYAAAVDSLWHCFKSCVLSTPPDWLRALAWPNMVPRAFMSELLERKPLALVLLAHYCALLVLHPGSWWMSAWPRPVVFALMEAVSQSGHAHSKDLFAWPVKVVTNSSHC</sequence>
<proteinExistence type="predicted"/>
<keyword evidence="1" id="KW-0805">Transcription regulation</keyword>
<dbReference type="InterPro" id="IPR036864">
    <property type="entry name" value="Zn2-C6_fun-type_DNA-bd_sf"/>
</dbReference>
<dbReference type="GO" id="GO:0008270">
    <property type="term" value="F:zinc ion binding"/>
    <property type="evidence" value="ECO:0007669"/>
    <property type="project" value="InterPro"/>
</dbReference>
<protein>
    <recommendedName>
        <fullName evidence="5">Zn(2)-C6 fungal-type domain-containing protein</fullName>
    </recommendedName>
</protein>
<dbReference type="OrthoDB" id="4937900at2759"/>
<dbReference type="InterPro" id="IPR021858">
    <property type="entry name" value="Fun_TF"/>
</dbReference>
<comment type="caution">
    <text evidence="6">The sequence shown here is derived from an EMBL/GenBank/DDBJ whole genome shotgun (WGS) entry which is preliminary data.</text>
</comment>
<dbReference type="InterPro" id="IPR001138">
    <property type="entry name" value="Zn2Cys6_DnaBD"/>
</dbReference>
<dbReference type="HOGENOM" id="CLU_024934_0_4_1"/>
<dbReference type="Pfam" id="PF11951">
    <property type="entry name" value="Fungal_trans_2"/>
    <property type="match status" value="1"/>
</dbReference>
<dbReference type="PROSITE" id="PS00463">
    <property type="entry name" value="ZN2_CY6_FUNGAL_1"/>
    <property type="match status" value="1"/>
</dbReference>
<dbReference type="AlphaFoldDB" id="A0A059IXB2"/>
<keyword evidence="3" id="KW-0804">Transcription</keyword>
<dbReference type="Gene3D" id="4.10.240.10">
    <property type="entry name" value="Zn(2)-C6 fungal-type DNA-binding domain"/>
    <property type="match status" value="1"/>
</dbReference>
<evidence type="ECO:0000256" key="4">
    <source>
        <dbReference type="ARBA" id="ARBA00023242"/>
    </source>
</evidence>
<evidence type="ECO:0000259" key="5">
    <source>
        <dbReference type="PROSITE" id="PS50048"/>
    </source>
</evidence>
<dbReference type="Pfam" id="PF00172">
    <property type="entry name" value="Zn_clus"/>
    <property type="match status" value="1"/>
</dbReference>
<dbReference type="EMBL" id="AOKY01000871">
    <property type="protein sequence ID" value="KDB20235.1"/>
    <property type="molecule type" value="Genomic_DNA"/>
</dbReference>